<protein>
    <submittedName>
        <fullName evidence="1">GNA1162 family protein</fullName>
    </submittedName>
</protein>
<dbReference type="Gene3D" id="3.40.50.10610">
    <property type="entry name" value="ABC-type transport auxiliary lipoprotein component"/>
    <property type="match status" value="1"/>
</dbReference>
<accession>A0ABW1XQ25</accession>
<reference evidence="2" key="1">
    <citation type="journal article" date="2019" name="Int. J. Syst. Evol. Microbiol.">
        <title>The Global Catalogue of Microorganisms (GCM) 10K type strain sequencing project: providing services to taxonomists for standard genome sequencing and annotation.</title>
        <authorList>
            <consortium name="The Broad Institute Genomics Platform"/>
            <consortium name="The Broad Institute Genome Sequencing Center for Infectious Disease"/>
            <person name="Wu L."/>
            <person name="Ma J."/>
        </authorList>
    </citation>
    <scope>NUCLEOTIDE SEQUENCE [LARGE SCALE GENOMIC DNA]</scope>
    <source>
        <strain evidence="2">CGMCC 1.16031</strain>
    </source>
</reference>
<dbReference type="Proteomes" id="UP001596364">
    <property type="component" value="Unassembled WGS sequence"/>
</dbReference>
<comment type="caution">
    <text evidence="1">The sequence shown here is derived from an EMBL/GenBank/DDBJ whole genome shotgun (WGS) entry which is preliminary data.</text>
</comment>
<dbReference type="InterPro" id="IPR008517">
    <property type="entry name" value="GNA1162-like"/>
</dbReference>
<organism evidence="1 2">
    <name type="scientific">Pseudobowmanella zhangzhouensis</name>
    <dbReference type="NCBI Taxonomy" id="1537679"/>
    <lineage>
        <taxon>Bacteria</taxon>
        <taxon>Pseudomonadati</taxon>
        <taxon>Pseudomonadota</taxon>
        <taxon>Gammaproteobacteria</taxon>
        <taxon>Alteromonadales</taxon>
        <taxon>Alteromonadaceae</taxon>
    </lineage>
</organism>
<sequence>MLRLTKVIGLFAILTLTGCVTPVMLTKQDAYPDMYAQGPQSILVVPAINKTTAADAPDLYSTTIAQPLAEAGYYVMPIPMVDMLLTAEGITDGEQLRSIEPTKFKSMFGADSILFVTINQWDTNYYLTGGNVTVGADFELVSTQSATALWNYSGRVVIDTSGNSGNLIADIISTAITTALTDYVPIARQVNARVMTTLPLGKYHYRHKLDGQDPVVNKQIAGR</sequence>
<evidence type="ECO:0000313" key="2">
    <source>
        <dbReference type="Proteomes" id="UP001596364"/>
    </source>
</evidence>
<name>A0ABW1XQ25_9ALTE</name>
<dbReference type="Pfam" id="PF05643">
    <property type="entry name" value="GNA1162-like"/>
    <property type="match status" value="1"/>
</dbReference>
<gene>
    <name evidence="1" type="ORF">ACFP85_11940</name>
</gene>
<evidence type="ECO:0000313" key="1">
    <source>
        <dbReference type="EMBL" id="MFC6440855.1"/>
    </source>
</evidence>
<dbReference type="PROSITE" id="PS51257">
    <property type="entry name" value="PROKAR_LIPOPROTEIN"/>
    <property type="match status" value="1"/>
</dbReference>
<dbReference type="RefSeq" id="WP_131259765.1">
    <property type="nucleotide sequence ID" value="NZ_JBHSUS010000001.1"/>
</dbReference>
<proteinExistence type="predicted"/>
<keyword evidence="2" id="KW-1185">Reference proteome</keyword>
<dbReference type="EMBL" id="JBHSUS010000001">
    <property type="protein sequence ID" value="MFC6440855.1"/>
    <property type="molecule type" value="Genomic_DNA"/>
</dbReference>